<evidence type="ECO:0000313" key="2">
    <source>
        <dbReference type="Proteomes" id="UP000092093"/>
    </source>
</evidence>
<dbReference type="Proteomes" id="UP000092093">
    <property type="component" value="Unassembled WGS sequence"/>
</dbReference>
<reference evidence="1 2" key="1">
    <citation type="submission" date="2015-09" db="EMBL/GenBank/DDBJ databases">
        <title>Aphanizomenon flos-aquae WA102.</title>
        <authorList>
            <person name="Driscoll C."/>
        </authorList>
    </citation>
    <scope>NUCLEOTIDE SEQUENCE [LARGE SCALE GENOMIC DNA]</scope>
    <source>
        <strain evidence="1">WA102</strain>
    </source>
</reference>
<organism evidence="1 2">
    <name type="scientific">Aphanizomenon flos-aquae WA102</name>
    <dbReference type="NCBI Taxonomy" id="1710896"/>
    <lineage>
        <taxon>Bacteria</taxon>
        <taxon>Bacillati</taxon>
        <taxon>Cyanobacteriota</taxon>
        <taxon>Cyanophyceae</taxon>
        <taxon>Nostocales</taxon>
        <taxon>Aphanizomenonaceae</taxon>
        <taxon>Aphanizomenon</taxon>
    </lineage>
</organism>
<name>A0A1B7W3K1_APHFL</name>
<dbReference type="AlphaFoldDB" id="A0A1B7W3K1"/>
<sequence>GRVDGAVGGWRRKCWRWWGWFEVLMQTMLSHPLQAPRRRLRRAVGAAHQSNSTSAWMVGACAGNAVSGHQGKNRARTQLSIAKKPSHQACPPSVDCAPAHVLWEWSLVQM</sequence>
<comment type="caution">
    <text evidence="1">The sequence shown here is derived from an EMBL/GenBank/DDBJ whole genome shotgun (WGS) entry which is preliminary data.</text>
</comment>
<gene>
    <name evidence="1" type="ORF">AN484_28755</name>
</gene>
<proteinExistence type="predicted"/>
<accession>A0A1B7W3K1</accession>
<protein>
    <submittedName>
        <fullName evidence="1">Uncharacterized protein</fullName>
    </submittedName>
</protein>
<feature type="non-terminal residue" evidence="1">
    <location>
        <position position="1"/>
    </location>
</feature>
<evidence type="ECO:0000313" key="1">
    <source>
        <dbReference type="EMBL" id="OBQ31700.1"/>
    </source>
</evidence>
<dbReference type="EMBL" id="LJOW01001077">
    <property type="protein sequence ID" value="OBQ31700.1"/>
    <property type="molecule type" value="Genomic_DNA"/>
</dbReference>